<sequence length="338" mass="37496">MTTRIVITEKMDLLPAQWERLHAIDPNPSIYNYATRSAQEWHGRCEGHEIVCSGKTGMTSPMSDNPLDLAVYHLETGTRVFYPFTTVANVNRDLLRAAGVTFAYAPGSNKHAVAEWVVLMMLALGRQFTSVVNQLDATVEIPRLKGLAGNRATILGMGNVGWEVATRLAPMGMRIATYTSLFQRLMPANERLERSLGVEFEGFYGEADLYNCVREADFVINCLSRKLGNEGMLNRKFFDAIKQGAFFLSMANPEIWDMGALEDVLDSGHLAGAGIDVGDRAPADVTHENYVRMANHPRILATAQTAHYTDHTQVVGYGMMLKSMEASIRGVEIPYLWA</sequence>
<evidence type="ECO:0000256" key="1">
    <source>
        <dbReference type="ARBA" id="ARBA00023002"/>
    </source>
</evidence>
<organism evidence="4 5">
    <name type="scientific">candidate division WWE3 bacterium RIFCSPLOWO2_01_FULL_42_11</name>
    <dbReference type="NCBI Taxonomy" id="1802627"/>
    <lineage>
        <taxon>Bacteria</taxon>
        <taxon>Katanobacteria</taxon>
    </lineage>
</organism>
<feature type="domain" description="D-isomer specific 2-hydroxyacid dehydrogenase NAD-binding" evidence="3">
    <location>
        <begin position="119"/>
        <end position="303"/>
    </location>
</feature>
<keyword evidence="2" id="KW-0520">NAD</keyword>
<dbReference type="GO" id="GO:0016618">
    <property type="term" value="F:hydroxypyruvate reductase [NAD(P)H] activity"/>
    <property type="evidence" value="ECO:0007669"/>
    <property type="project" value="TreeGrafter"/>
</dbReference>
<dbReference type="PANTHER" id="PTHR10996:SF178">
    <property type="entry name" value="2-HYDROXYACID DEHYDROGENASE YGL185C-RELATED"/>
    <property type="match status" value="1"/>
</dbReference>
<name>A0A1F4VQU9_UNCKA</name>
<dbReference type="Pfam" id="PF02826">
    <property type="entry name" value="2-Hacid_dh_C"/>
    <property type="match status" value="1"/>
</dbReference>
<reference evidence="4 5" key="1">
    <citation type="journal article" date="2016" name="Nat. Commun.">
        <title>Thousands of microbial genomes shed light on interconnected biogeochemical processes in an aquifer system.</title>
        <authorList>
            <person name="Anantharaman K."/>
            <person name="Brown C.T."/>
            <person name="Hug L.A."/>
            <person name="Sharon I."/>
            <person name="Castelle C.J."/>
            <person name="Probst A.J."/>
            <person name="Thomas B.C."/>
            <person name="Singh A."/>
            <person name="Wilkins M.J."/>
            <person name="Karaoz U."/>
            <person name="Brodie E.L."/>
            <person name="Williams K.H."/>
            <person name="Hubbard S.S."/>
            <person name="Banfield J.F."/>
        </authorList>
    </citation>
    <scope>NUCLEOTIDE SEQUENCE [LARGE SCALE GENOMIC DNA]</scope>
</reference>
<dbReference type="PANTHER" id="PTHR10996">
    <property type="entry name" value="2-HYDROXYACID DEHYDROGENASE-RELATED"/>
    <property type="match status" value="1"/>
</dbReference>
<keyword evidence="1" id="KW-0560">Oxidoreductase</keyword>
<evidence type="ECO:0000313" key="4">
    <source>
        <dbReference type="EMBL" id="OGC59425.1"/>
    </source>
</evidence>
<dbReference type="STRING" id="1802627.A3A70_01475"/>
<dbReference type="GO" id="GO:0051287">
    <property type="term" value="F:NAD binding"/>
    <property type="evidence" value="ECO:0007669"/>
    <property type="project" value="InterPro"/>
</dbReference>
<accession>A0A1F4VQU9</accession>
<dbReference type="InterPro" id="IPR006140">
    <property type="entry name" value="D-isomer_DH_NAD-bd"/>
</dbReference>
<dbReference type="Gene3D" id="3.40.50.720">
    <property type="entry name" value="NAD(P)-binding Rossmann-like Domain"/>
    <property type="match status" value="2"/>
</dbReference>
<dbReference type="EMBL" id="MEVK01000016">
    <property type="protein sequence ID" value="OGC59425.1"/>
    <property type="molecule type" value="Genomic_DNA"/>
</dbReference>
<comment type="caution">
    <text evidence="4">The sequence shown here is derived from an EMBL/GenBank/DDBJ whole genome shotgun (WGS) entry which is preliminary data.</text>
</comment>
<dbReference type="SUPFAM" id="SSF52283">
    <property type="entry name" value="Formate/glycerate dehydrogenase catalytic domain-like"/>
    <property type="match status" value="1"/>
</dbReference>
<dbReference type="Proteomes" id="UP000178964">
    <property type="component" value="Unassembled WGS sequence"/>
</dbReference>
<dbReference type="InterPro" id="IPR036291">
    <property type="entry name" value="NAD(P)-bd_dom_sf"/>
</dbReference>
<dbReference type="SUPFAM" id="SSF51735">
    <property type="entry name" value="NAD(P)-binding Rossmann-fold domains"/>
    <property type="match status" value="1"/>
</dbReference>
<dbReference type="GO" id="GO:0030267">
    <property type="term" value="F:glyoxylate reductase (NADPH) activity"/>
    <property type="evidence" value="ECO:0007669"/>
    <property type="project" value="TreeGrafter"/>
</dbReference>
<gene>
    <name evidence="4" type="ORF">A3A70_01475</name>
</gene>
<dbReference type="InterPro" id="IPR050223">
    <property type="entry name" value="D-isomer_2-hydroxyacid_DH"/>
</dbReference>
<proteinExistence type="predicted"/>
<dbReference type="GO" id="GO:0005829">
    <property type="term" value="C:cytosol"/>
    <property type="evidence" value="ECO:0007669"/>
    <property type="project" value="TreeGrafter"/>
</dbReference>
<evidence type="ECO:0000256" key="2">
    <source>
        <dbReference type="ARBA" id="ARBA00023027"/>
    </source>
</evidence>
<evidence type="ECO:0000313" key="5">
    <source>
        <dbReference type="Proteomes" id="UP000178964"/>
    </source>
</evidence>
<protein>
    <recommendedName>
        <fullName evidence="3">D-isomer specific 2-hydroxyacid dehydrogenase NAD-binding domain-containing protein</fullName>
    </recommendedName>
</protein>
<dbReference type="AlphaFoldDB" id="A0A1F4VQU9"/>
<evidence type="ECO:0000259" key="3">
    <source>
        <dbReference type="Pfam" id="PF02826"/>
    </source>
</evidence>